<gene>
    <name evidence="1" type="ORF">GCM10025789_12250</name>
</gene>
<dbReference type="SUPFAM" id="SSF140453">
    <property type="entry name" value="EsxAB dimer-like"/>
    <property type="match status" value="1"/>
</dbReference>
<sequence length="99" mass="9910">MDYEVDFRALTRAGDKAAGLGADIAATLGGMRLDGVADAVPGGLSGAAANRVDAAWQASSAELVDALEGYAAALTATADSYRLAEERAVASAEAFFGAL</sequence>
<keyword evidence="2" id="KW-1185">Reference proteome</keyword>
<name>A0ABP9F864_9ACTN</name>
<dbReference type="InterPro" id="IPR036689">
    <property type="entry name" value="ESAT-6-like_sf"/>
</dbReference>
<evidence type="ECO:0000313" key="1">
    <source>
        <dbReference type="EMBL" id="GAA4896113.1"/>
    </source>
</evidence>
<dbReference type="EMBL" id="BAABLV010000019">
    <property type="protein sequence ID" value="GAA4896113.1"/>
    <property type="molecule type" value="Genomic_DNA"/>
</dbReference>
<evidence type="ECO:0008006" key="3">
    <source>
        <dbReference type="Google" id="ProtNLM"/>
    </source>
</evidence>
<evidence type="ECO:0000313" key="2">
    <source>
        <dbReference type="Proteomes" id="UP001501521"/>
    </source>
</evidence>
<dbReference type="Proteomes" id="UP001501521">
    <property type="component" value="Unassembled WGS sequence"/>
</dbReference>
<proteinExistence type="predicted"/>
<dbReference type="RefSeq" id="WP_345580508.1">
    <property type="nucleotide sequence ID" value="NZ_BAABLV010000019.1"/>
</dbReference>
<accession>A0ABP9F864</accession>
<protein>
    <recommendedName>
        <fullName evidence="3">WXG100 family type VII secretion target</fullName>
    </recommendedName>
</protein>
<organism evidence="1 2">
    <name type="scientific">Tessaracoccus lubricantis</name>
    <dbReference type="NCBI Taxonomy" id="545543"/>
    <lineage>
        <taxon>Bacteria</taxon>
        <taxon>Bacillati</taxon>
        <taxon>Actinomycetota</taxon>
        <taxon>Actinomycetes</taxon>
        <taxon>Propionibacteriales</taxon>
        <taxon>Propionibacteriaceae</taxon>
        <taxon>Tessaracoccus</taxon>
    </lineage>
</organism>
<reference evidence="2" key="1">
    <citation type="journal article" date="2019" name="Int. J. Syst. Evol. Microbiol.">
        <title>The Global Catalogue of Microorganisms (GCM) 10K type strain sequencing project: providing services to taxonomists for standard genome sequencing and annotation.</title>
        <authorList>
            <consortium name="The Broad Institute Genomics Platform"/>
            <consortium name="The Broad Institute Genome Sequencing Center for Infectious Disease"/>
            <person name="Wu L."/>
            <person name="Ma J."/>
        </authorList>
    </citation>
    <scope>NUCLEOTIDE SEQUENCE [LARGE SCALE GENOMIC DNA]</scope>
    <source>
        <strain evidence="2">JCM 19125</strain>
    </source>
</reference>
<dbReference type="Gene3D" id="1.10.287.1060">
    <property type="entry name" value="ESAT-6-like"/>
    <property type="match status" value="1"/>
</dbReference>
<comment type="caution">
    <text evidence="1">The sequence shown here is derived from an EMBL/GenBank/DDBJ whole genome shotgun (WGS) entry which is preliminary data.</text>
</comment>